<sequence>MRVRTVTQVALMTSILIILGLIPAIPLGYIPVPIVLQDLGIILAGALLGSRKGCLAVLMLLTLVALGCPFLPGGRGGFLTFIGPSGGFLISYLFCPLLIGKGLKIFNDEKILVDFLTIWFVGVAFINFCGAVGLTLLIGMPFPKAILTVLVFVPGDTIKAIAALFIFKKLKVYKAFRN</sequence>
<evidence type="ECO:0000313" key="11">
    <source>
        <dbReference type="Proteomes" id="UP000051015"/>
    </source>
</evidence>
<dbReference type="PATRIC" id="fig|1423725.3.peg.196"/>
<dbReference type="STRING" id="1423725.FC19_GL000192"/>
<dbReference type="Pfam" id="PF02632">
    <property type="entry name" value="BioY"/>
    <property type="match status" value="1"/>
</dbReference>
<keyword evidence="7 8" id="KW-0472">Membrane</keyword>
<evidence type="ECO:0000256" key="7">
    <source>
        <dbReference type="ARBA" id="ARBA00023136"/>
    </source>
</evidence>
<organism evidence="10 11">
    <name type="scientific">Liquorilactobacillus aquaticus DSM 21051</name>
    <dbReference type="NCBI Taxonomy" id="1423725"/>
    <lineage>
        <taxon>Bacteria</taxon>
        <taxon>Bacillati</taxon>
        <taxon>Bacillota</taxon>
        <taxon>Bacilli</taxon>
        <taxon>Lactobacillales</taxon>
        <taxon>Lactobacillaceae</taxon>
        <taxon>Liquorilactobacillus</taxon>
    </lineage>
</organism>
<evidence type="ECO:0000256" key="3">
    <source>
        <dbReference type="ARBA" id="ARBA00022448"/>
    </source>
</evidence>
<dbReference type="RefSeq" id="WP_057875269.1">
    <property type="nucleotide sequence ID" value="NZ_AYZD01000009.1"/>
</dbReference>
<evidence type="ECO:0000256" key="8">
    <source>
        <dbReference type="PIRNR" id="PIRNR016661"/>
    </source>
</evidence>
<keyword evidence="6 9" id="KW-1133">Transmembrane helix</keyword>
<accession>A0A0R2D9N8</accession>
<comment type="subcellular location">
    <subcellularLocation>
        <location evidence="1 8">Cell membrane</location>
        <topology evidence="1 8">Multi-pass membrane protein</topology>
    </subcellularLocation>
</comment>
<evidence type="ECO:0000256" key="2">
    <source>
        <dbReference type="ARBA" id="ARBA00010692"/>
    </source>
</evidence>
<dbReference type="AlphaFoldDB" id="A0A0R2D9N8"/>
<evidence type="ECO:0000256" key="6">
    <source>
        <dbReference type="ARBA" id="ARBA00022989"/>
    </source>
</evidence>
<protein>
    <recommendedName>
        <fullName evidence="8">Biotin transporter</fullName>
    </recommendedName>
</protein>
<dbReference type="EMBL" id="AYZD01000009">
    <property type="protein sequence ID" value="KRM97084.1"/>
    <property type="molecule type" value="Genomic_DNA"/>
</dbReference>
<dbReference type="Gene3D" id="1.10.1760.20">
    <property type="match status" value="1"/>
</dbReference>
<feature type="transmembrane region" description="Helical" evidence="9">
    <location>
        <begin position="78"/>
        <end position="99"/>
    </location>
</feature>
<dbReference type="OrthoDB" id="9803495at2"/>
<evidence type="ECO:0000256" key="1">
    <source>
        <dbReference type="ARBA" id="ARBA00004651"/>
    </source>
</evidence>
<reference evidence="10 11" key="1">
    <citation type="journal article" date="2015" name="Genome Announc.">
        <title>Expanding the biotechnology potential of lactobacilli through comparative genomics of 213 strains and associated genera.</title>
        <authorList>
            <person name="Sun Z."/>
            <person name="Harris H.M."/>
            <person name="McCann A."/>
            <person name="Guo C."/>
            <person name="Argimon S."/>
            <person name="Zhang W."/>
            <person name="Yang X."/>
            <person name="Jeffery I.B."/>
            <person name="Cooney J.C."/>
            <person name="Kagawa T.F."/>
            <person name="Liu W."/>
            <person name="Song Y."/>
            <person name="Salvetti E."/>
            <person name="Wrobel A."/>
            <person name="Rasinkangas P."/>
            <person name="Parkhill J."/>
            <person name="Rea M.C."/>
            <person name="O'Sullivan O."/>
            <person name="Ritari J."/>
            <person name="Douillard F.P."/>
            <person name="Paul Ross R."/>
            <person name="Yang R."/>
            <person name="Briner A.E."/>
            <person name="Felis G.E."/>
            <person name="de Vos W.M."/>
            <person name="Barrangou R."/>
            <person name="Klaenhammer T.R."/>
            <person name="Caufield P.W."/>
            <person name="Cui Y."/>
            <person name="Zhang H."/>
            <person name="O'Toole P.W."/>
        </authorList>
    </citation>
    <scope>NUCLEOTIDE SEQUENCE [LARGE SCALE GENOMIC DNA]</scope>
    <source>
        <strain evidence="10 11">DSM 21051</strain>
    </source>
</reference>
<dbReference type="GO" id="GO:0015225">
    <property type="term" value="F:biotin transmembrane transporter activity"/>
    <property type="evidence" value="ECO:0007669"/>
    <property type="project" value="UniProtKB-UniRule"/>
</dbReference>
<keyword evidence="5 9" id="KW-0812">Transmembrane</keyword>
<comment type="similarity">
    <text evidence="2 8">Belongs to the BioY family.</text>
</comment>
<name>A0A0R2D9N8_9LACO</name>
<evidence type="ECO:0000256" key="5">
    <source>
        <dbReference type="ARBA" id="ARBA00022692"/>
    </source>
</evidence>
<feature type="transmembrane region" description="Helical" evidence="9">
    <location>
        <begin position="145"/>
        <end position="167"/>
    </location>
</feature>
<keyword evidence="11" id="KW-1185">Reference proteome</keyword>
<evidence type="ECO:0000256" key="9">
    <source>
        <dbReference type="SAM" id="Phobius"/>
    </source>
</evidence>
<dbReference type="InterPro" id="IPR003784">
    <property type="entry name" value="BioY"/>
</dbReference>
<dbReference type="GO" id="GO:0005886">
    <property type="term" value="C:plasma membrane"/>
    <property type="evidence" value="ECO:0007669"/>
    <property type="project" value="UniProtKB-SubCell"/>
</dbReference>
<keyword evidence="4 8" id="KW-1003">Cell membrane</keyword>
<evidence type="ECO:0000313" key="10">
    <source>
        <dbReference type="EMBL" id="KRM97084.1"/>
    </source>
</evidence>
<keyword evidence="3 8" id="KW-0813">Transport</keyword>
<dbReference type="PANTHER" id="PTHR34295:SF4">
    <property type="entry name" value="BIOTIN TRANSPORTER BIOY-RELATED"/>
    <property type="match status" value="1"/>
</dbReference>
<comment type="caution">
    <text evidence="10">The sequence shown here is derived from an EMBL/GenBank/DDBJ whole genome shotgun (WGS) entry which is preliminary data.</text>
</comment>
<feature type="transmembrane region" description="Helical" evidence="9">
    <location>
        <begin position="111"/>
        <end position="139"/>
    </location>
</feature>
<dbReference type="PANTHER" id="PTHR34295">
    <property type="entry name" value="BIOTIN TRANSPORTER BIOY"/>
    <property type="match status" value="1"/>
</dbReference>
<proteinExistence type="inferred from homology"/>
<gene>
    <name evidence="10" type="ORF">FC19_GL000192</name>
</gene>
<dbReference type="Proteomes" id="UP000051015">
    <property type="component" value="Unassembled WGS sequence"/>
</dbReference>
<dbReference type="PIRSF" id="PIRSF016661">
    <property type="entry name" value="BioY"/>
    <property type="match status" value="1"/>
</dbReference>
<feature type="transmembrane region" description="Helical" evidence="9">
    <location>
        <begin position="7"/>
        <end position="24"/>
    </location>
</feature>
<evidence type="ECO:0000256" key="4">
    <source>
        <dbReference type="ARBA" id="ARBA00022475"/>
    </source>
</evidence>